<gene>
    <name evidence="6" type="ORF">PENTCL1PPCAC_389</name>
</gene>
<keyword evidence="7" id="KW-1185">Reference proteome</keyword>
<comment type="caution">
    <text evidence="6">The sequence shown here is derived from an EMBL/GenBank/DDBJ whole genome shotgun (WGS) entry which is preliminary data.</text>
</comment>
<evidence type="ECO:0000313" key="7">
    <source>
        <dbReference type="Proteomes" id="UP001432027"/>
    </source>
</evidence>
<dbReference type="GO" id="GO:0005737">
    <property type="term" value="C:cytoplasm"/>
    <property type="evidence" value="ECO:0007669"/>
    <property type="project" value="TreeGrafter"/>
</dbReference>
<dbReference type="InterPro" id="IPR000719">
    <property type="entry name" value="Prot_kinase_dom"/>
</dbReference>
<evidence type="ECO:0000256" key="3">
    <source>
        <dbReference type="ARBA" id="ARBA00022777"/>
    </source>
</evidence>
<dbReference type="InterPro" id="IPR050339">
    <property type="entry name" value="CC_SR_Kinase"/>
</dbReference>
<dbReference type="GO" id="GO:0005634">
    <property type="term" value="C:nucleus"/>
    <property type="evidence" value="ECO:0007669"/>
    <property type="project" value="TreeGrafter"/>
</dbReference>
<keyword evidence="4" id="KW-0067">ATP-binding</keyword>
<keyword evidence="1" id="KW-0808">Transferase</keyword>
<name>A0AAV5S736_9BILA</name>
<organism evidence="6 7">
    <name type="scientific">Pristionchus entomophagus</name>
    <dbReference type="NCBI Taxonomy" id="358040"/>
    <lineage>
        <taxon>Eukaryota</taxon>
        <taxon>Metazoa</taxon>
        <taxon>Ecdysozoa</taxon>
        <taxon>Nematoda</taxon>
        <taxon>Chromadorea</taxon>
        <taxon>Rhabditida</taxon>
        <taxon>Rhabditina</taxon>
        <taxon>Diplogasteromorpha</taxon>
        <taxon>Diplogasteroidea</taxon>
        <taxon>Neodiplogasteridae</taxon>
        <taxon>Pristionchus</taxon>
    </lineage>
</organism>
<dbReference type="Pfam" id="PF00069">
    <property type="entry name" value="Pkinase"/>
    <property type="match status" value="1"/>
</dbReference>
<feature type="non-terminal residue" evidence="6">
    <location>
        <position position="201"/>
    </location>
</feature>
<dbReference type="FunFam" id="1.10.510.10:FF:001020">
    <property type="entry name" value="Transmembrane ion channel"/>
    <property type="match status" value="1"/>
</dbReference>
<feature type="domain" description="Protein kinase" evidence="5">
    <location>
        <begin position="1"/>
        <end position="198"/>
    </location>
</feature>
<dbReference type="PROSITE" id="PS50011">
    <property type="entry name" value="PROTEIN_KINASE_DOM"/>
    <property type="match status" value="1"/>
</dbReference>
<protein>
    <recommendedName>
        <fullName evidence="5">Protein kinase domain-containing protein</fullName>
    </recommendedName>
</protein>
<evidence type="ECO:0000259" key="5">
    <source>
        <dbReference type="PROSITE" id="PS50011"/>
    </source>
</evidence>
<dbReference type="SMART" id="SM00220">
    <property type="entry name" value="S_TKc"/>
    <property type="match status" value="1"/>
</dbReference>
<evidence type="ECO:0000256" key="2">
    <source>
        <dbReference type="ARBA" id="ARBA00022741"/>
    </source>
</evidence>
<sequence length="201" mass="23662">MIITYFQLNYRADSFFIYIQMQLCLYSLMDWLHNNMKASSRNLNRMKTWFKQIVSAVEYIHTKNLIHRDLKPSNILSADSDYLKLCDLGISTTRTIDDDNEEEYTRTCAGTFLYMSPEQKTMNRYSLKTDVFTLGLILAEKCEVIPKTKREEIFNNYRMGLASDLIQDTATPEFIGLITQIDQRNRLSCREMLDHTFLTQD</sequence>
<keyword evidence="2" id="KW-0547">Nucleotide-binding</keyword>
<evidence type="ECO:0000256" key="4">
    <source>
        <dbReference type="ARBA" id="ARBA00022840"/>
    </source>
</evidence>
<reference evidence="6" key="1">
    <citation type="submission" date="2023-10" db="EMBL/GenBank/DDBJ databases">
        <title>Genome assembly of Pristionchus species.</title>
        <authorList>
            <person name="Yoshida K."/>
            <person name="Sommer R.J."/>
        </authorList>
    </citation>
    <scope>NUCLEOTIDE SEQUENCE</scope>
    <source>
        <strain evidence="6">RS0144</strain>
    </source>
</reference>
<dbReference type="EMBL" id="BTSX01000001">
    <property type="protein sequence ID" value="GMS78215.1"/>
    <property type="molecule type" value="Genomic_DNA"/>
</dbReference>
<dbReference type="PANTHER" id="PTHR11042">
    <property type="entry name" value="EUKARYOTIC TRANSLATION INITIATION FACTOR 2-ALPHA KINASE EIF2-ALPHA KINASE -RELATED"/>
    <property type="match status" value="1"/>
</dbReference>
<proteinExistence type="predicted"/>
<keyword evidence="3" id="KW-0418">Kinase</keyword>
<dbReference type="GO" id="GO:0005524">
    <property type="term" value="F:ATP binding"/>
    <property type="evidence" value="ECO:0007669"/>
    <property type="project" value="UniProtKB-KW"/>
</dbReference>
<dbReference type="PANTHER" id="PTHR11042:SF91">
    <property type="entry name" value="EUKARYOTIC TRANSLATION INITIATION FACTOR 2-ALPHA KINASE"/>
    <property type="match status" value="1"/>
</dbReference>
<evidence type="ECO:0000256" key="1">
    <source>
        <dbReference type="ARBA" id="ARBA00022679"/>
    </source>
</evidence>
<dbReference type="SUPFAM" id="SSF56112">
    <property type="entry name" value="Protein kinase-like (PK-like)"/>
    <property type="match status" value="1"/>
</dbReference>
<dbReference type="GO" id="GO:0004694">
    <property type="term" value="F:eukaryotic translation initiation factor 2alpha kinase activity"/>
    <property type="evidence" value="ECO:0007669"/>
    <property type="project" value="TreeGrafter"/>
</dbReference>
<dbReference type="Proteomes" id="UP001432027">
    <property type="component" value="Unassembled WGS sequence"/>
</dbReference>
<dbReference type="InterPro" id="IPR011009">
    <property type="entry name" value="Kinase-like_dom_sf"/>
</dbReference>
<accession>A0AAV5S736</accession>
<dbReference type="Gene3D" id="1.10.510.10">
    <property type="entry name" value="Transferase(Phosphotransferase) domain 1"/>
    <property type="match status" value="1"/>
</dbReference>
<dbReference type="AlphaFoldDB" id="A0AAV5S736"/>
<evidence type="ECO:0000313" key="6">
    <source>
        <dbReference type="EMBL" id="GMS78215.1"/>
    </source>
</evidence>